<evidence type="ECO:0000256" key="3">
    <source>
        <dbReference type="ARBA" id="ARBA00022771"/>
    </source>
</evidence>
<feature type="domain" description="C2H2-type" evidence="7">
    <location>
        <begin position="414"/>
        <end position="443"/>
    </location>
</feature>
<feature type="domain" description="C2H2-type" evidence="7">
    <location>
        <begin position="354"/>
        <end position="383"/>
    </location>
</feature>
<evidence type="ECO:0000259" key="7">
    <source>
        <dbReference type="PROSITE" id="PS50157"/>
    </source>
</evidence>
<feature type="domain" description="C2H2-type" evidence="7">
    <location>
        <begin position="324"/>
        <end position="353"/>
    </location>
</feature>
<dbReference type="EnsemblMetazoa" id="tetur01g13380.1">
    <property type="protein sequence ID" value="tetur01g13380.1"/>
    <property type="gene ID" value="tetur01g13380"/>
</dbReference>
<dbReference type="eggNOG" id="KOG1721">
    <property type="taxonomic scope" value="Eukaryota"/>
</dbReference>
<dbReference type="SMART" id="SM00355">
    <property type="entry name" value="ZnF_C2H2"/>
    <property type="match status" value="5"/>
</dbReference>
<dbReference type="HOGENOM" id="CLU_501886_0_0_1"/>
<dbReference type="Gene3D" id="3.30.160.60">
    <property type="entry name" value="Classic Zinc Finger"/>
    <property type="match status" value="5"/>
</dbReference>
<evidence type="ECO:0000256" key="5">
    <source>
        <dbReference type="PROSITE-ProRule" id="PRU00042"/>
    </source>
</evidence>
<dbReference type="STRING" id="32264.T1JTA1"/>
<name>T1JTA1_TETUR</name>
<protein>
    <recommendedName>
        <fullName evidence="7">C2H2-type domain-containing protein</fullName>
    </recommendedName>
</protein>
<dbReference type="PROSITE" id="PS50157">
    <property type="entry name" value="ZINC_FINGER_C2H2_2"/>
    <property type="match status" value="5"/>
</dbReference>
<evidence type="ECO:0000256" key="2">
    <source>
        <dbReference type="ARBA" id="ARBA00022737"/>
    </source>
</evidence>
<keyword evidence="4" id="KW-0862">Zinc</keyword>
<dbReference type="GO" id="GO:0005667">
    <property type="term" value="C:transcription regulator complex"/>
    <property type="evidence" value="ECO:0007669"/>
    <property type="project" value="TreeGrafter"/>
</dbReference>
<organism evidence="8 9">
    <name type="scientific">Tetranychus urticae</name>
    <name type="common">Two-spotted spider mite</name>
    <dbReference type="NCBI Taxonomy" id="32264"/>
    <lineage>
        <taxon>Eukaryota</taxon>
        <taxon>Metazoa</taxon>
        <taxon>Ecdysozoa</taxon>
        <taxon>Arthropoda</taxon>
        <taxon>Chelicerata</taxon>
        <taxon>Arachnida</taxon>
        <taxon>Acari</taxon>
        <taxon>Acariformes</taxon>
        <taxon>Trombidiformes</taxon>
        <taxon>Prostigmata</taxon>
        <taxon>Eleutherengona</taxon>
        <taxon>Raphignathae</taxon>
        <taxon>Tetranychoidea</taxon>
        <taxon>Tetranychidae</taxon>
        <taxon>Tetranychus</taxon>
    </lineage>
</organism>
<keyword evidence="1" id="KW-0479">Metal-binding</keyword>
<evidence type="ECO:0000256" key="6">
    <source>
        <dbReference type="SAM" id="MobiDB-lite"/>
    </source>
</evidence>
<dbReference type="Proteomes" id="UP000015104">
    <property type="component" value="Unassembled WGS sequence"/>
</dbReference>
<keyword evidence="3 5" id="KW-0863">Zinc-finger</keyword>
<feature type="domain" description="C2H2-type" evidence="7">
    <location>
        <begin position="384"/>
        <end position="413"/>
    </location>
</feature>
<proteinExistence type="predicted"/>
<feature type="domain" description="C2H2-type" evidence="7">
    <location>
        <begin position="296"/>
        <end position="323"/>
    </location>
</feature>
<keyword evidence="9" id="KW-1185">Reference proteome</keyword>
<dbReference type="GO" id="GO:0000981">
    <property type="term" value="F:DNA-binding transcription factor activity, RNA polymerase II-specific"/>
    <property type="evidence" value="ECO:0007669"/>
    <property type="project" value="TreeGrafter"/>
</dbReference>
<evidence type="ECO:0000313" key="9">
    <source>
        <dbReference type="Proteomes" id="UP000015104"/>
    </source>
</evidence>
<reference evidence="9" key="1">
    <citation type="submission" date="2011-08" db="EMBL/GenBank/DDBJ databases">
        <authorList>
            <person name="Rombauts S."/>
        </authorList>
    </citation>
    <scope>NUCLEOTIDE SEQUENCE</scope>
    <source>
        <strain evidence="9">London</strain>
    </source>
</reference>
<evidence type="ECO:0000256" key="1">
    <source>
        <dbReference type="ARBA" id="ARBA00022723"/>
    </source>
</evidence>
<dbReference type="PROSITE" id="PS00028">
    <property type="entry name" value="ZINC_FINGER_C2H2_1"/>
    <property type="match status" value="5"/>
</dbReference>
<dbReference type="FunFam" id="3.30.160.60:FF:000125">
    <property type="entry name" value="Putative zinc finger protein 143"/>
    <property type="match status" value="2"/>
</dbReference>
<evidence type="ECO:0000313" key="8">
    <source>
        <dbReference type="EnsemblMetazoa" id="tetur01g13380.1"/>
    </source>
</evidence>
<feature type="region of interest" description="Disordered" evidence="6">
    <location>
        <begin position="171"/>
        <end position="232"/>
    </location>
</feature>
<evidence type="ECO:0000256" key="4">
    <source>
        <dbReference type="ARBA" id="ARBA00022833"/>
    </source>
</evidence>
<dbReference type="InterPro" id="IPR036236">
    <property type="entry name" value="Znf_C2H2_sf"/>
</dbReference>
<sequence length="543" mass="60985">MNPITSSNNISNNLEFANANHSNANVQCINVTDKLSSILVTCDVSPATVHGVNHQFNHDVNGWSDYAYAPETVDLNQNIQATSNSIIDSTKTTLMKEPSVQVKPVENNINHMPDLNVLLADACQANQLNESNLPVNNNNLSSNKFDPINQVETIKLIDTQVSCASVNTVDNSASTQTNFGPEKETSVALESISTSTEKANVPDKSINDESEKTNVEDGPTDANASTSIRPTRKRANYRIKASSTTTKTCEVAVIRPKPVIESKSKTKVTKQVGSKRTIAIQTSKRQSVDKTKKDKFKCNYCEREFKAKHDRDCHHMTHTGEKPRACDWPGCDYRCITKSKLTRHQRKHTGERNYPCDWPGCGKKFSTSRHMKEHKRIHTGEKPFKCDWPGCDKWFSRKDHIKNHRFTHTGEKPRKCPFLGCEAAFIQLSPLKKHMELHKRDGGAVPNRTRKRKTSPNQAVVNEEPKKPVNECNSATVQINAMTLEMVTSRPIAQNDQTAQGYNMNMLTGQENQNLCLPAYDDGHNNTQANIEYEVMFRHPSYC</sequence>
<feature type="compositionally biased region" description="Basic and acidic residues" evidence="6">
    <location>
        <begin position="205"/>
        <end position="215"/>
    </location>
</feature>
<dbReference type="GO" id="GO:0000785">
    <property type="term" value="C:chromatin"/>
    <property type="evidence" value="ECO:0007669"/>
    <property type="project" value="TreeGrafter"/>
</dbReference>
<dbReference type="EMBL" id="CAEY01000474">
    <property type="status" value="NOT_ANNOTATED_CDS"/>
    <property type="molecule type" value="Genomic_DNA"/>
</dbReference>
<dbReference type="Pfam" id="PF00096">
    <property type="entry name" value="zf-C2H2"/>
    <property type="match status" value="2"/>
</dbReference>
<dbReference type="GO" id="GO:0031519">
    <property type="term" value="C:PcG protein complex"/>
    <property type="evidence" value="ECO:0007669"/>
    <property type="project" value="TreeGrafter"/>
</dbReference>
<dbReference type="AlphaFoldDB" id="T1JTA1"/>
<keyword evidence="2" id="KW-0677">Repeat</keyword>
<dbReference type="SUPFAM" id="SSF57667">
    <property type="entry name" value="beta-beta-alpha zinc fingers"/>
    <property type="match status" value="3"/>
</dbReference>
<dbReference type="PANTHER" id="PTHR14003">
    <property type="entry name" value="TRANSCRIPTIONAL REPRESSOR PROTEIN YY"/>
    <property type="match status" value="1"/>
</dbReference>
<dbReference type="PANTHER" id="PTHR14003:SF19">
    <property type="entry name" value="YY2 TRANSCRIPTION FACTOR"/>
    <property type="match status" value="1"/>
</dbReference>
<dbReference type="GO" id="GO:0008270">
    <property type="term" value="F:zinc ion binding"/>
    <property type="evidence" value="ECO:0007669"/>
    <property type="project" value="UniProtKB-KW"/>
</dbReference>
<reference evidence="8" key="2">
    <citation type="submission" date="2015-06" db="UniProtKB">
        <authorList>
            <consortium name="EnsemblMetazoa"/>
        </authorList>
    </citation>
    <scope>IDENTIFICATION</scope>
</reference>
<dbReference type="InterPro" id="IPR013087">
    <property type="entry name" value="Znf_C2H2_type"/>
</dbReference>
<accession>T1JTA1</accession>
<dbReference type="GO" id="GO:0000978">
    <property type="term" value="F:RNA polymerase II cis-regulatory region sequence-specific DNA binding"/>
    <property type="evidence" value="ECO:0007669"/>
    <property type="project" value="TreeGrafter"/>
</dbReference>